<gene>
    <name evidence="2" type="ORF">COCVIDRAFT_115407</name>
</gene>
<dbReference type="OrthoDB" id="3688062at2759"/>
<accession>W7E1I1</accession>
<keyword evidence="3" id="KW-1185">Reference proteome</keyword>
<proteinExistence type="predicted"/>
<dbReference type="Proteomes" id="UP000054337">
    <property type="component" value="Unassembled WGS sequence"/>
</dbReference>
<protein>
    <submittedName>
        <fullName evidence="2">Uncharacterized protein</fullName>
    </submittedName>
</protein>
<feature type="compositionally biased region" description="Basic and acidic residues" evidence="1">
    <location>
        <begin position="1"/>
        <end position="20"/>
    </location>
</feature>
<sequence length="104" mass="11511">MKSSEAVHRNLNGDEERFSPDENVGDTSSRSASNTAATCSHEPGQGLLQRGRISSLILAMAALRLDNKRTEEIVKREYEVLGPIRRTQAPQHVVGLDSEYVFVD</sequence>
<feature type="region of interest" description="Disordered" evidence="1">
    <location>
        <begin position="1"/>
        <end position="46"/>
    </location>
</feature>
<dbReference type="HOGENOM" id="CLU_172006_0_0_1"/>
<feature type="compositionally biased region" description="Low complexity" evidence="1">
    <location>
        <begin position="27"/>
        <end position="40"/>
    </location>
</feature>
<organism evidence="2 3">
    <name type="scientific">Bipolaris victoriae (strain FI3)</name>
    <name type="common">Victoria blight of oats agent</name>
    <name type="synonym">Cochliobolus victoriae</name>
    <dbReference type="NCBI Taxonomy" id="930091"/>
    <lineage>
        <taxon>Eukaryota</taxon>
        <taxon>Fungi</taxon>
        <taxon>Dikarya</taxon>
        <taxon>Ascomycota</taxon>
        <taxon>Pezizomycotina</taxon>
        <taxon>Dothideomycetes</taxon>
        <taxon>Pleosporomycetidae</taxon>
        <taxon>Pleosporales</taxon>
        <taxon>Pleosporineae</taxon>
        <taxon>Pleosporaceae</taxon>
        <taxon>Bipolaris</taxon>
    </lineage>
</organism>
<evidence type="ECO:0000313" key="3">
    <source>
        <dbReference type="Proteomes" id="UP000054337"/>
    </source>
</evidence>
<dbReference type="EMBL" id="KI968879">
    <property type="protein sequence ID" value="EUN20889.1"/>
    <property type="molecule type" value="Genomic_DNA"/>
</dbReference>
<dbReference type="AlphaFoldDB" id="W7E1I1"/>
<dbReference type="RefSeq" id="XP_014550463.1">
    <property type="nucleotide sequence ID" value="XM_014694977.1"/>
</dbReference>
<dbReference type="GeneID" id="26250737"/>
<evidence type="ECO:0000256" key="1">
    <source>
        <dbReference type="SAM" id="MobiDB-lite"/>
    </source>
</evidence>
<evidence type="ECO:0000313" key="2">
    <source>
        <dbReference type="EMBL" id="EUN20889.1"/>
    </source>
</evidence>
<name>W7E1I1_BIPV3</name>
<reference evidence="2 3" key="1">
    <citation type="journal article" date="2013" name="PLoS Genet.">
        <title>Comparative genome structure, secondary metabolite, and effector coding capacity across Cochliobolus pathogens.</title>
        <authorList>
            <person name="Condon B.J."/>
            <person name="Leng Y."/>
            <person name="Wu D."/>
            <person name="Bushley K.E."/>
            <person name="Ohm R.A."/>
            <person name="Otillar R."/>
            <person name="Martin J."/>
            <person name="Schackwitz W."/>
            <person name="Grimwood J."/>
            <person name="MohdZainudin N."/>
            <person name="Xue C."/>
            <person name="Wang R."/>
            <person name="Manning V.A."/>
            <person name="Dhillon B."/>
            <person name="Tu Z.J."/>
            <person name="Steffenson B.J."/>
            <person name="Salamov A."/>
            <person name="Sun H."/>
            <person name="Lowry S."/>
            <person name="LaButti K."/>
            <person name="Han J."/>
            <person name="Copeland A."/>
            <person name="Lindquist E."/>
            <person name="Barry K."/>
            <person name="Schmutz J."/>
            <person name="Baker S.E."/>
            <person name="Ciuffetti L.M."/>
            <person name="Grigoriev I.V."/>
            <person name="Zhong S."/>
            <person name="Turgeon B.G."/>
        </authorList>
    </citation>
    <scope>NUCLEOTIDE SEQUENCE [LARGE SCALE GENOMIC DNA]</scope>
    <source>
        <strain evidence="2 3">FI3</strain>
    </source>
</reference>